<dbReference type="SMART" id="SM00857">
    <property type="entry name" value="Resolvase"/>
    <property type="match status" value="1"/>
</dbReference>
<feature type="region of interest" description="Disordered" evidence="3">
    <location>
        <begin position="103"/>
        <end position="132"/>
    </location>
</feature>
<feature type="domain" description="Resolvase/invertase-type recombinase catalytic" evidence="4">
    <location>
        <begin position="1"/>
        <end position="101"/>
    </location>
</feature>
<gene>
    <name evidence="5" type="ORF">S01H1_05493</name>
</gene>
<keyword evidence="1" id="KW-0238">DNA-binding</keyword>
<evidence type="ECO:0000256" key="1">
    <source>
        <dbReference type="ARBA" id="ARBA00023125"/>
    </source>
</evidence>
<reference evidence="5" key="1">
    <citation type="journal article" date="2014" name="Front. Microbiol.">
        <title>High frequency of phylogenetically diverse reductive dehalogenase-homologous genes in deep subseafloor sedimentary metagenomes.</title>
        <authorList>
            <person name="Kawai M."/>
            <person name="Futagami T."/>
            <person name="Toyoda A."/>
            <person name="Takaki Y."/>
            <person name="Nishi S."/>
            <person name="Hori S."/>
            <person name="Arai W."/>
            <person name="Tsubouchi T."/>
            <person name="Morono Y."/>
            <person name="Uchiyama I."/>
            <person name="Ito T."/>
            <person name="Fujiyama A."/>
            <person name="Inagaki F."/>
            <person name="Takami H."/>
        </authorList>
    </citation>
    <scope>NUCLEOTIDE SEQUENCE</scope>
    <source>
        <strain evidence="5">Expedition CK06-06</strain>
    </source>
</reference>
<sequence>NEFVEIETGTRKKKRIEIFKALAICRDTGATLIVAKLDRLARDVSFVTSVMDSDVDIVFCDFPQANRMVISMMALVAEYEAKQISDRTKAALAELKKKGVKLGNPNKDWNKNGPKQSAIARRENKEHSNNTKAKGRIHILKSTGLTYGEIAEKLNSDGYRTTNNKRFSTTGVCNIFNE</sequence>
<comment type="caution">
    <text evidence="5">The sequence shown here is derived from an EMBL/GenBank/DDBJ whole genome shotgun (WGS) entry which is preliminary data.</text>
</comment>
<name>X0TD38_9ZZZZ</name>
<evidence type="ECO:0000256" key="2">
    <source>
        <dbReference type="ARBA" id="ARBA00023172"/>
    </source>
</evidence>
<dbReference type="GO" id="GO:0003677">
    <property type="term" value="F:DNA binding"/>
    <property type="evidence" value="ECO:0007669"/>
    <property type="project" value="UniProtKB-KW"/>
</dbReference>
<keyword evidence="2" id="KW-0233">DNA recombination</keyword>
<proteinExistence type="predicted"/>
<dbReference type="Gene3D" id="3.40.50.1390">
    <property type="entry name" value="Resolvase, N-terminal catalytic domain"/>
    <property type="match status" value="1"/>
</dbReference>
<dbReference type="PANTHER" id="PTHR30461">
    <property type="entry name" value="DNA-INVERTASE FROM LAMBDOID PROPHAGE"/>
    <property type="match status" value="1"/>
</dbReference>
<evidence type="ECO:0000256" key="3">
    <source>
        <dbReference type="SAM" id="MobiDB-lite"/>
    </source>
</evidence>
<dbReference type="EMBL" id="BARS01002861">
    <property type="protein sequence ID" value="GAF73945.1"/>
    <property type="molecule type" value="Genomic_DNA"/>
</dbReference>
<evidence type="ECO:0000259" key="4">
    <source>
        <dbReference type="SMART" id="SM00857"/>
    </source>
</evidence>
<dbReference type="InterPro" id="IPR036162">
    <property type="entry name" value="Resolvase-like_N_sf"/>
</dbReference>
<dbReference type="PANTHER" id="PTHR30461:SF2">
    <property type="entry name" value="SERINE RECOMBINASE PINE-RELATED"/>
    <property type="match status" value="1"/>
</dbReference>
<dbReference type="AlphaFoldDB" id="X0TD38"/>
<accession>X0TD38</accession>
<protein>
    <recommendedName>
        <fullName evidence="4">Resolvase/invertase-type recombinase catalytic domain-containing protein</fullName>
    </recommendedName>
</protein>
<feature type="non-terminal residue" evidence="5">
    <location>
        <position position="1"/>
    </location>
</feature>
<evidence type="ECO:0000313" key="5">
    <source>
        <dbReference type="EMBL" id="GAF73945.1"/>
    </source>
</evidence>
<dbReference type="InterPro" id="IPR050639">
    <property type="entry name" value="SSR_resolvase"/>
</dbReference>
<feature type="compositionally biased region" description="Basic and acidic residues" evidence="3">
    <location>
        <begin position="120"/>
        <end position="129"/>
    </location>
</feature>
<dbReference type="Pfam" id="PF00239">
    <property type="entry name" value="Resolvase"/>
    <property type="match status" value="1"/>
</dbReference>
<dbReference type="GO" id="GO:0000150">
    <property type="term" value="F:DNA strand exchange activity"/>
    <property type="evidence" value="ECO:0007669"/>
    <property type="project" value="InterPro"/>
</dbReference>
<dbReference type="CDD" id="cd00338">
    <property type="entry name" value="Ser_Recombinase"/>
    <property type="match status" value="1"/>
</dbReference>
<dbReference type="InterPro" id="IPR006119">
    <property type="entry name" value="Resolv_N"/>
</dbReference>
<dbReference type="SUPFAM" id="SSF53041">
    <property type="entry name" value="Resolvase-like"/>
    <property type="match status" value="1"/>
</dbReference>
<organism evidence="5">
    <name type="scientific">marine sediment metagenome</name>
    <dbReference type="NCBI Taxonomy" id="412755"/>
    <lineage>
        <taxon>unclassified sequences</taxon>
        <taxon>metagenomes</taxon>
        <taxon>ecological metagenomes</taxon>
    </lineage>
</organism>